<dbReference type="AlphaFoldDB" id="A0A9P8HUM6"/>
<dbReference type="PANTHER" id="PTHR34071">
    <property type="entry name" value="5-NITROIMIDAZOLE ANTIBIOTICS RESISTANCE PROTEIN, NIMA-FAMILY-RELATED PROTEIN-RELATED"/>
    <property type="match status" value="1"/>
</dbReference>
<dbReference type="Gene3D" id="2.30.110.10">
    <property type="entry name" value="Electron Transport, Fmn-binding Protein, Chain A"/>
    <property type="match status" value="1"/>
</dbReference>
<evidence type="ECO:0000313" key="2">
    <source>
        <dbReference type="EMBL" id="KAH0538008.1"/>
    </source>
</evidence>
<evidence type="ECO:0000256" key="1">
    <source>
        <dbReference type="SAM" id="MobiDB-lite"/>
    </source>
</evidence>
<dbReference type="InterPro" id="IPR024747">
    <property type="entry name" value="Pyridox_Oxase-rel"/>
</dbReference>
<name>A0A9P8HUM6_9PEZI</name>
<sequence length="326" mass="35885">MSHLLYISFSNIDIVGECNPVIQSANFVVMPNLTYPKVPRGTVNRYNHRATYDLRAIHSIVNSTPVLHVSFTPDPDEPFPAILPMIGALGSFEYPSSDIGEPLDCYLHGYVSSRIMNLAREAAKQEGSKGLPVCVAATSVSSSMCLRVTICLAGIRANSNIKVDGLVLSLTPNSHSYNYRSAILHGYASLVISDEEKLWAMELITNSIVPNRWSNSRVPPDKAEMDSTRILRVQIESGSGKVREGMPSDEKKDLDRAEVLDKVWTGVVPMWERFGEPIPGPYNKVSEVPEYLKGYVSATNGQHEQHAVAAANKSTVPKRAKKADEE</sequence>
<dbReference type="Pfam" id="PF12900">
    <property type="entry name" value="Pyridox_ox_2"/>
    <property type="match status" value="1"/>
</dbReference>
<dbReference type="InterPro" id="IPR012349">
    <property type="entry name" value="Split_barrel_FMN-bd"/>
</dbReference>
<evidence type="ECO:0000313" key="3">
    <source>
        <dbReference type="Proteomes" id="UP000698800"/>
    </source>
</evidence>
<accession>A0A9P8HUM6</accession>
<organism evidence="2 3">
    <name type="scientific">Glutinoglossum americanum</name>
    <dbReference type="NCBI Taxonomy" id="1670608"/>
    <lineage>
        <taxon>Eukaryota</taxon>
        <taxon>Fungi</taxon>
        <taxon>Dikarya</taxon>
        <taxon>Ascomycota</taxon>
        <taxon>Pezizomycotina</taxon>
        <taxon>Geoglossomycetes</taxon>
        <taxon>Geoglossales</taxon>
        <taxon>Geoglossaceae</taxon>
        <taxon>Glutinoglossum</taxon>
    </lineage>
</organism>
<protein>
    <recommendedName>
        <fullName evidence="4">Flavin-nucleotide-binding protein</fullName>
    </recommendedName>
</protein>
<feature type="region of interest" description="Disordered" evidence="1">
    <location>
        <begin position="304"/>
        <end position="326"/>
    </location>
</feature>
<dbReference type="OrthoDB" id="444432at2759"/>
<dbReference type="SUPFAM" id="SSF50475">
    <property type="entry name" value="FMN-binding split barrel"/>
    <property type="match status" value="1"/>
</dbReference>
<dbReference type="Proteomes" id="UP000698800">
    <property type="component" value="Unassembled WGS sequence"/>
</dbReference>
<comment type="caution">
    <text evidence="2">The sequence shown here is derived from an EMBL/GenBank/DDBJ whole genome shotgun (WGS) entry which is preliminary data.</text>
</comment>
<gene>
    <name evidence="2" type="ORF">FGG08_005369</name>
</gene>
<evidence type="ECO:0008006" key="4">
    <source>
        <dbReference type="Google" id="ProtNLM"/>
    </source>
</evidence>
<feature type="compositionally biased region" description="Basic residues" evidence="1">
    <location>
        <begin position="316"/>
        <end position="326"/>
    </location>
</feature>
<dbReference type="EMBL" id="JAGHQL010000126">
    <property type="protein sequence ID" value="KAH0538008.1"/>
    <property type="molecule type" value="Genomic_DNA"/>
</dbReference>
<dbReference type="PANTHER" id="PTHR34071:SF2">
    <property type="entry name" value="FLAVIN-NUCLEOTIDE-BINDING PROTEIN"/>
    <property type="match status" value="1"/>
</dbReference>
<proteinExistence type="predicted"/>
<reference evidence="2" key="1">
    <citation type="submission" date="2021-03" db="EMBL/GenBank/DDBJ databases">
        <title>Comparative genomics and phylogenomic investigation of the class Geoglossomycetes provide insights into ecological specialization and systematics.</title>
        <authorList>
            <person name="Melie T."/>
            <person name="Pirro S."/>
            <person name="Miller A.N."/>
            <person name="Quandt A."/>
        </authorList>
    </citation>
    <scope>NUCLEOTIDE SEQUENCE</scope>
    <source>
        <strain evidence="2">GBOQ0MN5Z8</strain>
    </source>
</reference>
<keyword evidence="3" id="KW-1185">Reference proteome</keyword>